<feature type="transmembrane region" description="Helical" evidence="5">
    <location>
        <begin position="328"/>
        <end position="354"/>
    </location>
</feature>
<feature type="transmembrane region" description="Helical" evidence="5">
    <location>
        <begin position="138"/>
        <end position="155"/>
    </location>
</feature>
<dbReference type="Gene3D" id="1.20.1250.20">
    <property type="entry name" value="MFS general substrate transporter like domains"/>
    <property type="match status" value="1"/>
</dbReference>
<comment type="caution">
    <text evidence="6">The sequence shown here is derived from an EMBL/GenBank/DDBJ whole genome shotgun (WGS) entry which is preliminary data.</text>
</comment>
<dbReference type="GeneID" id="27668147"/>
<keyword evidence="2 5" id="KW-0812">Transmembrane</keyword>
<dbReference type="InterPro" id="IPR036259">
    <property type="entry name" value="MFS_trans_sf"/>
</dbReference>
<reference evidence="6 7" key="2">
    <citation type="journal article" date="2015" name="Eukaryot. Cell">
        <title>Asexual propagation of a virulent clone complex in a human and feline outbreak of sporotrichosis.</title>
        <authorList>
            <person name="Teixeira Mde M."/>
            <person name="Rodrigues A.M."/>
            <person name="Tsui C.K."/>
            <person name="de Almeida L.G."/>
            <person name="Van Diepeningen A.D."/>
            <person name="van den Ende B.G."/>
            <person name="Fernandes G.F."/>
            <person name="Kano R."/>
            <person name="Hamelin R.C."/>
            <person name="Lopes-Bezerra L.M."/>
            <person name="Vasconcelos A.T."/>
            <person name="de Hoog S."/>
            <person name="de Camargo Z.P."/>
            <person name="Felipe M.S."/>
        </authorList>
    </citation>
    <scope>NUCLEOTIDE SEQUENCE [LARGE SCALE GENOMIC DNA]</scope>
    <source>
        <strain evidence="6 7">1099-18</strain>
    </source>
</reference>
<dbReference type="GO" id="GO:0005886">
    <property type="term" value="C:plasma membrane"/>
    <property type="evidence" value="ECO:0007669"/>
    <property type="project" value="TreeGrafter"/>
</dbReference>
<proteinExistence type="predicted"/>
<accession>A0A0F2MHT5</accession>
<feature type="transmembrane region" description="Helical" evidence="5">
    <location>
        <begin position="109"/>
        <end position="131"/>
    </location>
</feature>
<reference evidence="6 7" key="1">
    <citation type="journal article" date="2014" name="BMC Genomics">
        <title>Comparative genomics of the major fungal agents of human and animal Sporotrichosis: Sporothrix schenckii and Sporothrix brasiliensis.</title>
        <authorList>
            <person name="Teixeira M.M."/>
            <person name="de Almeida L.G."/>
            <person name="Kubitschek-Barreira P."/>
            <person name="Alves F.L."/>
            <person name="Kioshima E.S."/>
            <person name="Abadio A.K."/>
            <person name="Fernandes L."/>
            <person name="Derengowski L.S."/>
            <person name="Ferreira K.S."/>
            <person name="Souza R.C."/>
            <person name="Ruiz J.C."/>
            <person name="de Andrade N.C."/>
            <person name="Paes H.C."/>
            <person name="Nicola A.M."/>
            <person name="Albuquerque P."/>
            <person name="Gerber A.L."/>
            <person name="Martins V.P."/>
            <person name="Peconick L.D."/>
            <person name="Neto A.V."/>
            <person name="Chaucanez C.B."/>
            <person name="Silva P.A."/>
            <person name="Cunha O.L."/>
            <person name="de Oliveira F.F."/>
            <person name="dos Santos T.C."/>
            <person name="Barros A.L."/>
            <person name="Soares M.A."/>
            <person name="de Oliveira L.M."/>
            <person name="Marini M.M."/>
            <person name="Villalobos-Duno H."/>
            <person name="Cunha M.M."/>
            <person name="de Hoog S."/>
            <person name="da Silveira J.F."/>
            <person name="Henrissat B."/>
            <person name="Nino-Vega G.A."/>
            <person name="Cisalpino P.S."/>
            <person name="Mora-Montes H.M."/>
            <person name="Almeida S.R."/>
            <person name="Stajich J.E."/>
            <person name="Lopes-Bezerra L.M."/>
            <person name="Vasconcelos A.T."/>
            <person name="Felipe M.S."/>
        </authorList>
    </citation>
    <scope>NUCLEOTIDE SEQUENCE [LARGE SCALE GENOMIC DNA]</scope>
    <source>
        <strain evidence="6 7">1099-18</strain>
    </source>
</reference>
<feature type="transmembrane region" description="Helical" evidence="5">
    <location>
        <begin position="70"/>
        <end position="89"/>
    </location>
</feature>
<dbReference type="OrthoDB" id="2585655at2759"/>
<dbReference type="Pfam" id="PF07690">
    <property type="entry name" value="MFS_1"/>
    <property type="match status" value="1"/>
</dbReference>
<evidence type="ECO:0000256" key="4">
    <source>
        <dbReference type="ARBA" id="ARBA00023136"/>
    </source>
</evidence>
<dbReference type="PANTHER" id="PTHR23502">
    <property type="entry name" value="MAJOR FACILITATOR SUPERFAMILY"/>
    <property type="match status" value="1"/>
</dbReference>
<evidence type="ECO:0000256" key="3">
    <source>
        <dbReference type="ARBA" id="ARBA00022989"/>
    </source>
</evidence>
<feature type="transmembrane region" description="Helical" evidence="5">
    <location>
        <begin position="167"/>
        <end position="190"/>
    </location>
</feature>
<evidence type="ECO:0000256" key="5">
    <source>
        <dbReference type="SAM" id="Phobius"/>
    </source>
</evidence>
<keyword evidence="3 5" id="KW-1133">Transmembrane helix</keyword>
<evidence type="ECO:0000313" key="6">
    <source>
        <dbReference type="EMBL" id="KJR89258.1"/>
    </source>
</evidence>
<dbReference type="Proteomes" id="UP000033710">
    <property type="component" value="Unassembled WGS sequence"/>
</dbReference>
<gene>
    <name evidence="6" type="ORF">SPSK_06163</name>
</gene>
<feature type="transmembrane region" description="Helical" evidence="5">
    <location>
        <begin position="202"/>
        <end position="222"/>
    </location>
</feature>
<comment type="subcellular location">
    <subcellularLocation>
        <location evidence="1">Membrane</location>
        <topology evidence="1">Multi-pass membrane protein</topology>
    </subcellularLocation>
</comment>
<feature type="transmembrane region" description="Helical" evidence="5">
    <location>
        <begin position="474"/>
        <end position="493"/>
    </location>
</feature>
<dbReference type="KEGG" id="ssck:SPSK_06163"/>
<feature type="transmembrane region" description="Helical" evidence="5">
    <location>
        <begin position="374"/>
        <end position="395"/>
    </location>
</feature>
<dbReference type="PANTHER" id="PTHR23502:SF20">
    <property type="entry name" value="TRANSPORTER, PUTATIVE (AFU_ORTHOLOGUE AFUA_6G13880)-RELATED"/>
    <property type="match status" value="1"/>
</dbReference>
<keyword evidence="4 5" id="KW-0472">Membrane</keyword>
<feature type="transmembrane region" description="Helical" evidence="5">
    <location>
        <begin position="438"/>
        <end position="462"/>
    </location>
</feature>
<name>A0A0F2MHT5_SPOSC</name>
<dbReference type="EMBL" id="AXCR01000001">
    <property type="protein sequence ID" value="KJR89258.1"/>
    <property type="molecule type" value="Genomic_DNA"/>
</dbReference>
<evidence type="ECO:0000256" key="2">
    <source>
        <dbReference type="ARBA" id="ARBA00022692"/>
    </source>
</evidence>
<feature type="transmembrane region" description="Helical" evidence="5">
    <location>
        <begin position="407"/>
        <end position="426"/>
    </location>
</feature>
<dbReference type="GO" id="GO:0022857">
    <property type="term" value="F:transmembrane transporter activity"/>
    <property type="evidence" value="ECO:0007669"/>
    <property type="project" value="InterPro"/>
</dbReference>
<organism evidence="6 7">
    <name type="scientific">Sporothrix schenckii 1099-18</name>
    <dbReference type="NCBI Taxonomy" id="1397361"/>
    <lineage>
        <taxon>Eukaryota</taxon>
        <taxon>Fungi</taxon>
        <taxon>Dikarya</taxon>
        <taxon>Ascomycota</taxon>
        <taxon>Pezizomycotina</taxon>
        <taxon>Sordariomycetes</taxon>
        <taxon>Sordariomycetidae</taxon>
        <taxon>Ophiostomatales</taxon>
        <taxon>Ophiostomataceae</taxon>
        <taxon>Sporothrix</taxon>
    </lineage>
</organism>
<feature type="transmembrane region" description="Helical" evidence="5">
    <location>
        <begin position="505"/>
        <end position="525"/>
    </location>
</feature>
<dbReference type="AlphaFoldDB" id="A0A0F2MHT5"/>
<feature type="transmembrane region" description="Helical" evidence="5">
    <location>
        <begin position="228"/>
        <end position="246"/>
    </location>
</feature>
<evidence type="ECO:0000313" key="7">
    <source>
        <dbReference type="Proteomes" id="UP000033710"/>
    </source>
</evidence>
<sequence>MPLGILEYRKLEHVPGTSPLSELGRSDADIAQGIDRTLLKHDASGTTVLVPQPSASPNDPYNWPRWKKELFTVAIAYGCGCVGAVGPLLTSAFVPLAEAFDVPLSRFTLGVNGSCIAAIAIGSILFNTLAVKVGKRPVYLLSSVGLFVGCFWGAEAKSFASLSAARAVTGLCMAPMEALVPASIADIWFVHERGYRTAIFNLGVLGGINLASPIAGAIIQYSSSRVCLHAMGGAFVLQTLLTLFFMPESAFHRTGALNIDGGTHRVEVEGASEKAGIEHRDGPAIDNDGINDVPQTFVQSLMPYSGYWDRVSFWRTLLQPFCMLASPIVLWATLLFTTCISWLVLISITLSQIFSAPPYSFSVSSVGATNVSSFVATLLATAIAGPAIDGVVKAMSRRNGGTFEPEFRLPIMVTYLLFTATGFFAWGQSLFKQDAWAVPIVVCMGLINFGVQLGTTGVVAYVADSHRMQAAEAFAVMNFIKNMFAFGMTFYANDWIAVQGVRDCFFVIGGITVAVTLTTIPMYIFGKRARGFIARHRVIKWIVD</sequence>
<dbReference type="VEuPathDB" id="FungiDB:SPSK_06163"/>
<dbReference type="RefSeq" id="XP_016591934.1">
    <property type="nucleotide sequence ID" value="XM_016732870.1"/>
</dbReference>
<evidence type="ECO:0000256" key="1">
    <source>
        <dbReference type="ARBA" id="ARBA00004141"/>
    </source>
</evidence>
<protein>
    <submittedName>
        <fullName evidence="6">Cycloheximide resistance protein</fullName>
    </submittedName>
</protein>
<dbReference type="InterPro" id="IPR011701">
    <property type="entry name" value="MFS"/>
</dbReference>
<dbReference type="SUPFAM" id="SSF103473">
    <property type="entry name" value="MFS general substrate transporter"/>
    <property type="match status" value="1"/>
</dbReference>